<gene>
    <name evidence="2" type="ORF">CCAP1982_LOCUS10996</name>
</gene>
<protein>
    <submittedName>
        <fullName evidence="2">(Mediterranean fruit fly) hypothetical protein</fullName>
    </submittedName>
</protein>
<accession>A0A811UXV4</accession>
<keyword evidence="1" id="KW-0472">Membrane</keyword>
<evidence type="ECO:0000256" key="1">
    <source>
        <dbReference type="SAM" id="Phobius"/>
    </source>
</evidence>
<dbReference type="Proteomes" id="UP000606786">
    <property type="component" value="Unassembled WGS sequence"/>
</dbReference>
<comment type="caution">
    <text evidence="2">The sequence shown here is derived from an EMBL/GenBank/DDBJ whole genome shotgun (WGS) entry which is preliminary data.</text>
</comment>
<organism evidence="2 3">
    <name type="scientific">Ceratitis capitata</name>
    <name type="common">Mediterranean fruit fly</name>
    <name type="synonym">Tephritis capitata</name>
    <dbReference type="NCBI Taxonomy" id="7213"/>
    <lineage>
        <taxon>Eukaryota</taxon>
        <taxon>Metazoa</taxon>
        <taxon>Ecdysozoa</taxon>
        <taxon>Arthropoda</taxon>
        <taxon>Hexapoda</taxon>
        <taxon>Insecta</taxon>
        <taxon>Pterygota</taxon>
        <taxon>Neoptera</taxon>
        <taxon>Endopterygota</taxon>
        <taxon>Diptera</taxon>
        <taxon>Brachycera</taxon>
        <taxon>Muscomorpha</taxon>
        <taxon>Tephritoidea</taxon>
        <taxon>Tephritidae</taxon>
        <taxon>Ceratitis</taxon>
        <taxon>Ceratitis</taxon>
    </lineage>
</organism>
<feature type="transmembrane region" description="Helical" evidence="1">
    <location>
        <begin position="58"/>
        <end position="81"/>
    </location>
</feature>
<name>A0A811UXV4_CERCA</name>
<proteinExistence type="predicted"/>
<reference evidence="2" key="1">
    <citation type="submission" date="2020-11" db="EMBL/GenBank/DDBJ databases">
        <authorList>
            <person name="Whitehead M."/>
        </authorList>
    </citation>
    <scope>NUCLEOTIDE SEQUENCE</scope>
    <source>
        <strain evidence="2">EGII</strain>
    </source>
</reference>
<keyword evidence="3" id="KW-1185">Reference proteome</keyword>
<dbReference type="EMBL" id="CAJHJT010000034">
    <property type="protein sequence ID" value="CAD7002507.1"/>
    <property type="molecule type" value="Genomic_DNA"/>
</dbReference>
<evidence type="ECO:0000313" key="3">
    <source>
        <dbReference type="Proteomes" id="UP000606786"/>
    </source>
</evidence>
<keyword evidence="1" id="KW-0812">Transmembrane</keyword>
<dbReference type="AlphaFoldDB" id="A0A811UXV4"/>
<evidence type="ECO:0000313" key="2">
    <source>
        <dbReference type="EMBL" id="CAD7002507.1"/>
    </source>
</evidence>
<keyword evidence="1" id="KW-1133">Transmembrane helix</keyword>
<sequence length="104" mass="12595">MHTHTQAHRHTRTLARINAQALLYKKENKLKIRNAITNRRNSIIKINMLMRYNYYMQYVAVGPITYSLTYIQSCIIAYNIVYNMYKYLYPHTYITEMYMQGLKM</sequence>